<dbReference type="Gene3D" id="3.40.980.20">
    <property type="entry name" value="Four-carbon acid sugar kinase, nucleotide binding domain"/>
    <property type="match status" value="1"/>
</dbReference>
<evidence type="ECO:0000256" key="4">
    <source>
        <dbReference type="ARBA" id="ARBA00022777"/>
    </source>
</evidence>
<keyword evidence="6" id="KW-0119">Carbohydrate metabolism</keyword>
<evidence type="ECO:0000313" key="15">
    <source>
        <dbReference type="EMBL" id="WLQ35190.1"/>
    </source>
</evidence>
<keyword evidence="4 15" id="KW-0418">Kinase</keyword>
<evidence type="ECO:0000256" key="5">
    <source>
        <dbReference type="ARBA" id="ARBA00022840"/>
    </source>
</evidence>
<dbReference type="Pfam" id="PF17042">
    <property type="entry name" value="NBD_C"/>
    <property type="match status" value="1"/>
</dbReference>
<accession>A0ABY9HKW2</accession>
<reference evidence="15 16" key="1">
    <citation type="submission" date="2023-03" db="EMBL/GenBank/DDBJ databases">
        <title>Isolation and description of six Streptomyces strains from soil environments, able to metabolize different microbial glucans.</title>
        <authorList>
            <person name="Widen T."/>
            <person name="Larsbrink J."/>
        </authorList>
    </citation>
    <scope>NUCLEOTIDE SEQUENCE [LARGE SCALE GENOMIC DNA]</scope>
    <source>
        <strain evidence="15 16">Mut1</strain>
    </source>
</reference>
<evidence type="ECO:0000256" key="9">
    <source>
        <dbReference type="ARBA" id="ARBA00037335"/>
    </source>
</evidence>
<dbReference type="EMBL" id="CP120997">
    <property type="protein sequence ID" value="WLQ35190.1"/>
    <property type="molecule type" value="Genomic_DNA"/>
</dbReference>
<keyword evidence="3" id="KW-0547">Nucleotide-binding</keyword>
<dbReference type="Gene3D" id="3.40.50.10840">
    <property type="entry name" value="Putative sugar-binding, N-terminal domain"/>
    <property type="match status" value="1"/>
</dbReference>
<organism evidence="15 16">
    <name type="scientific">Streptomyces castrisilvae</name>
    <dbReference type="NCBI Taxonomy" id="3033811"/>
    <lineage>
        <taxon>Bacteria</taxon>
        <taxon>Bacillati</taxon>
        <taxon>Actinomycetota</taxon>
        <taxon>Actinomycetes</taxon>
        <taxon>Kitasatosporales</taxon>
        <taxon>Streptomycetaceae</taxon>
        <taxon>Streptomyces</taxon>
    </lineage>
</organism>
<evidence type="ECO:0000313" key="16">
    <source>
        <dbReference type="Proteomes" id="UP001239522"/>
    </source>
</evidence>
<dbReference type="InterPro" id="IPR042213">
    <property type="entry name" value="NBD_C_sf"/>
</dbReference>
<evidence type="ECO:0000256" key="2">
    <source>
        <dbReference type="ARBA" id="ARBA00022679"/>
    </source>
</evidence>
<dbReference type="InterPro" id="IPR037051">
    <property type="entry name" value="4-carb_acid_sugar_kinase_N_sf"/>
</dbReference>
<sequence>MPVLGCIADDITGATDLAGALVRRGIATTQIFGVPEGPPDTDADAVVIALKTRTATSAEAREQSLRSCRWLRSHGVQGLYLKYCSTFDSTSEGNIGPVTDALLAELASSLTVHCPAYPANARTVYLGHLFVGRSLLSESGMANHPLTPMRDPDLLRVLGSQTPAAVGALPLDVTTHGPGPTAAHLADLGRAGTAHVIADAVRDEDIEHLAAAVAACELPLAAGGAPFGAAWGAALIRATGAGGAAPPVPPDGPSAVLVGSASQATLRQVESFARRWPLLRLPAEDVAAGPGSVDAALEWAAAHLGDGPVMVAADTRPEAVAAAQRTLGRERAASAVEEAMGRLAVGLTERGVRRLVVAGGETSGAVARALGVTRVRIGPEICTGVPWTVSERPGLALAFKSGNFGGDDFFLEAFARLDGAARGEPR</sequence>
<evidence type="ECO:0000256" key="1">
    <source>
        <dbReference type="ARBA" id="ARBA00005715"/>
    </source>
</evidence>
<keyword evidence="16" id="KW-1185">Reference proteome</keyword>
<evidence type="ECO:0000256" key="3">
    <source>
        <dbReference type="ARBA" id="ARBA00022741"/>
    </source>
</evidence>
<protein>
    <recommendedName>
        <fullName evidence="11">3-oxo-tetronate kinase</fullName>
        <ecNumber evidence="10">2.7.1.217</ecNumber>
    </recommendedName>
    <alternativeName>
        <fullName evidence="12">3-dehydrotetronate 4-kinase</fullName>
    </alternativeName>
</protein>
<dbReference type="EC" id="2.7.1.217" evidence="10"/>
<dbReference type="InterPro" id="IPR010737">
    <property type="entry name" value="4-carb_acid_sugar_kinase_N"/>
</dbReference>
<name>A0ABY9HKW2_9ACTN</name>
<dbReference type="InterPro" id="IPR050007">
    <property type="entry name" value="OtnK"/>
</dbReference>
<proteinExistence type="inferred from homology"/>
<comment type="catalytic activity">
    <reaction evidence="8">
        <text>3-dehydro-D-erythronate + ATP = 3-dehydro-4-O-phospho-D-erythronate + ADP + H(+)</text>
        <dbReference type="Rhea" id="RHEA:52556"/>
        <dbReference type="ChEBI" id="CHEBI:15378"/>
        <dbReference type="ChEBI" id="CHEBI:30616"/>
        <dbReference type="ChEBI" id="CHEBI:57958"/>
        <dbReference type="ChEBI" id="CHEBI:136593"/>
        <dbReference type="ChEBI" id="CHEBI:456216"/>
        <dbReference type="EC" id="2.7.1.217"/>
    </reaction>
</comment>
<dbReference type="RefSeq" id="WP_306055846.1">
    <property type="nucleotide sequence ID" value="NZ_CP120997.1"/>
</dbReference>
<comment type="function">
    <text evidence="9">Catalyzes the ATP-dependent phosphorylation of 3-oxo-tetronate to 3-oxo-tetronate 4-phosphate.</text>
</comment>
<keyword evidence="5" id="KW-0067">ATP-binding</keyword>
<evidence type="ECO:0000256" key="10">
    <source>
        <dbReference type="ARBA" id="ARBA00039095"/>
    </source>
</evidence>
<feature type="domain" description="Four-carbon acid sugar kinase N-terminal" evidence="13">
    <location>
        <begin position="4"/>
        <end position="230"/>
    </location>
</feature>
<comment type="catalytic activity">
    <reaction evidence="7">
        <text>3-dehydro-L-erythronate + ATP = 3-dehydro-4-O-phospho-L-erythronate + ADP + H(+)</text>
        <dbReference type="Rhea" id="RHEA:52552"/>
        <dbReference type="ChEBI" id="CHEBI:15378"/>
        <dbReference type="ChEBI" id="CHEBI:30616"/>
        <dbReference type="ChEBI" id="CHEBI:136592"/>
        <dbReference type="ChEBI" id="CHEBI:136670"/>
        <dbReference type="ChEBI" id="CHEBI:456216"/>
        <dbReference type="EC" id="2.7.1.217"/>
    </reaction>
</comment>
<dbReference type="InterPro" id="IPR031475">
    <property type="entry name" value="NBD_C"/>
</dbReference>
<dbReference type="Pfam" id="PF07005">
    <property type="entry name" value="SBD_N"/>
    <property type="match status" value="1"/>
</dbReference>
<feature type="domain" description="Four-carbon acid sugar kinase nucleotide binding" evidence="14">
    <location>
        <begin position="255"/>
        <end position="410"/>
    </location>
</feature>
<comment type="similarity">
    <text evidence="1">Belongs to the four-carbon acid sugar kinase family.</text>
</comment>
<dbReference type="SUPFAM" id="SSF142764">
    <property type="entry name" value="YgbK-like"/>
    <property type="match status" value="1"/>
</dbReference>
<evidence type="ECO:0000259" key="13">
    <source>
        <dbReference type="Pfam" id="PF07005"/>
    </source>
</evidence>
<evidence type="ECO:0000256" key="7">
    <source>
        <dbReference type="ARBA" id="ARBA00035898"/>
    </source>
</evidence>
<evidence type="ECO:0000256" key="8">
    <source>
        <dbReference type="ARBA" id="ARBA00036346"/>
    </source>
</evidence>
<evidence type="ECO:0000256" key="11">
    <source>
        <dbReference type="ARBA" id="ARBA00039461"/>
    </source>
</evidence>
<evidence type="ECO:0000256" key="6">
    <source>
        <dbReference type="ARBA" id="ARBA00023277"/>
    </source>
</evidence>
<evidence type="ECO:0000256" key="12">
    <source>
        <dbReference type="ARBA" id="ARBA00041377"/>
    </source>
</evidence>
<dbReference type="GO" id="GO:0016301">
    <property type="term" value="F:kinase activity"/>
    <property type="evidence" value="ECO:0007669"/>
    <property type="project" value="UniProtKB-KW"/>
</dbReference>
<dbReference type="NCBIfam" id="NF043035">
    <property type="entry name" value="OxoTetrKin"/>
    <property type="match status" value="1"/>
</dbReference>
<dbReference type="Proteomes" id="UP001239522">
    <property type="component" value="Chromosome"/>
</dbReference>
<gene>
    <name evidence="15" type="ORF">P8A18_17910</name>
</gene>
<evidence type="ECO:0000259" key="14">
    <source>
        <dbReference type="Pfam" id="PF17042"/>
    </source>
</evidence>
<keyword evidence="2 15" id="KW-0808">Transferase</keyword>